<protein>
    <submittedName>
        <fullName evidence="3">Uncharacterized protein</fullName>
    </submittedName>
</protein>
<reference evidence="3 4" key="1">
    <citation type="journal article" date="2015" name="Nature">
        <title>rRNA introns, odd ribosomes, and small enigmatic genomes across a large radiation of phyla.</title>
        <authorList>
            <person name="Brown C.T."/>
            <person name="Hug L.A."/>
            <person name="Thomas B.C."/>
            <person name="Sharon I."/>
            <person name="Castelle C.J."/>
            <person name="Singh A."/>
            <person name="Wilkins M.J."/>
            <person name="Williams K.H."/>
            <person name="Banfield J.F."/>
        </authorList>
    </citation>
    <scope>NUCLEOTIDE SEQUENCE [LARGE SCALE GENOMIC DNA]</scope>
</reference>
<sequence>MHMNTQKFIIGLIIGLVLAGAVWYGLHNEGSTEEMLNEQASTTVTPTGMAGSTPFALPTDGPRTTPPTSPPPQE</sequence>
<dbReference type="AlphaFoldDB" id="A0A0G0N922"/>
<gene>
    <name evidence="3" type="ORF">UT41_C0001G0198</name>
</gene>
<organism evidence="3 4">
    <name type="scientific">Candidatus Wolfebacteria bacterium GW2011_GWC2_39_22</name>
    <dbReference type="NCBI Taxonomy" id="1619013"/>
    <lineage>
        <taxon>Bacteria</taxon>
        <taxon>Candidatus Wolfeibacteriota</taxon>
    </lineage>
</organism>
<dbReference type="STRING" id="1619013.UT41_C0001G0198"/>
<keyword evidence="2" id="KW-0472">Membrane</keyword>
<dbReference type="Proteomes" id="UP000034665">
    <property type="component" value="Unassembled WGS sequence"/>
</dbReference>
<feature type="transmembrane region" description="Helical" evidence="2">
    <location>
        <begin position="7"/>
        <end position="26"/>
    </location>
</feature>
<comment type="caution">
    <text evidence="3">The sequence shown here is derived from an EMBL/GenBank/DDBJ whole genome shotgun (WGS) entry which is preliminary data.</text>
</comment>
<feature type="compositionally biased region" description="Pro residues" evidence="1">
    <location>
        <begin position="64"/>
        <end position="74"/>
    </location>
</feature>
<evidence type="ECO:0000313" key="3">
    <source>
        <dbReference type="EMBL" id="KKR12654.1"/>
    </source>
</evidence>
<keyword evidence="2" id="KW-1133">Transmembrane helix</keyword>
<evidence type="ECO:0000313" key="4">
    <source>
        <dbReference type="Proteomes" id="UP000034665"/>
    </source>
</evidence>
<feature type="region of interest" description="Disordered" evidence="1">
    <location>
        <begin position="34"/>
        <end position="74"/>
    </location>
</feature>
<evidence type="ECO:0000256" key="1">
    <source>
        <dbReference type="SAM" id="MobiDB-lite"/>
    </source>
</evidence>
<dbReference type="EMBL" id="LBWR01000001">
    <property type="protein sequence ID" value="KKR12654.1"/>
    <property type="molecule type" value="Genomic_DNA"/>
</dbReference>
<accession>A0A0G0N922</accession>
<keyword evidence="2" id="KW-0812">Transmembrane</keyword>
<name>A0A0G0N922_9BACT</name>
<evidence type="ECO:0000256" key="2">
    <source>
        <dbReference type="SAM" id="Phobius"/>
    </source>
</evidence>
<proteinExistence type="predicted"/>